<sequence length="267" mass="28733">MRVSRISPRKKWVRNLRIAIWLSVVVLSVVTIHLGPGVRTVTTVPPVNALAVRIMAGPYPVAEYRYERLPRPARTVARNNAGAVVATFTDGARTVVLAGPAREFPVTRSGASVVKGEAWVRLLPEPWKEGAEGSGWFRGWLDAALADRSPDVLATARHHWPGDASKISGSRLITLVYGLPRKASLAMVKADSGGVVISTEAREQSLLQPGDLLLFALDANGAGPIDPVGVYLGRDNRGLHRVLLRGSAPAVAHGGRLFQGFRVAKRI</sequence>
<keyword evidence="2" id="KW-1185">Reference proteome</keyword>
<accession>A0ACD5BP66</accession>
<evidence type="ECO:0000313" key="2">
    <source>
        <dbReference type="Proteomes" id="UP001456344"/>
    </source>
</evidence>
<dbReference type="EMBL" id="CP150484">
    <property type="protein sequence ID" value="WYW21243.1"/>
    <property type="molecule type" value="Genomic_DNA"/>
</dbReference>
<name>A0ACD5BP66_9PSEU</name>
<proteinExistence type="predicted"/>
<gene>
    <name evidence="1" type="ORF">LCL61_37430</name>
</gene>
<protein>
    <submittedName>
        <fullName evidence="1">Uncharacterized protein</fullName>
    </submittedName>
</protein>
<evidence type="ECO:0000313" key="1">
    <source>
        <dbReference type="EMBL" id="WYW21243.1"/>
    </source>
</evidence>
<dbReference type="Proteomes" id="UP001456344">
    <property type="component" value="Chromosome"/>
</dbReference>
<organism evidence="1 2">
    <name type="scientific">Amycolatopsis coloradensis</name>
    <dbReference type="NCBI Taxonomy" id="76021"/>
    <lineage>
        <taxon>Bacteria</taxon>
        <taxon>Bacillati</taxon>
        <taxon>Actinomycetota</taxon>
        <taxon>Actinomycetes</taxon>
        <taxon>Pseudonocardiales</taxon>
        <taxon>Pseudonocardiaceae</taxon>
        <taxon>Amycolatopsis</taxon>
    </lineage>
</organism>
<reference evidence="1" key="1">
    <citation type="submission" date="2023-10" db="EMBL/GenBank/DDBJ databases">
        <title>Whole genome sequencing of actinobacterial strain Amycolatopsis sp. (BCA-696) identifies the underlying plant growth-promoting genes.</title>
        <authorList>
            <person name="Gandham P."/>
            <person name="Vadla N."/>
            <person name="Saji A."/>
            <person name="Srinivas V."/>
            <person name="Ruperao P."/>
            <person name="Selvanayagam S."/>
            <person name="Saxena R.K."/>
            <person name="Rathore A."/>
            <person name="Gopalakrishnan S."/>
            <person name="Thakur V."/>
        </authorList>
    </citation>
    <scope>NUCLEOTIDE SEQUENCE</scope>
    <source>
        <strain evidence="1">BCA-696</strain>
    </source>
</reference>